<dbReference type="EMBL" id="JAPMIV010000001">
    <property type="protein sequence ID" value="MDV6373083.1"/>
    <property type="molecule type" value="Genomic_DNA"/>
</dbReference>
<evidence type="ECO:0000256" key="1">
    <source>
        <dbReference type="SAM" id="Phobius"/>
    </source>
</evidence>
<protein>
    <recommendedName>
        <fullName evidence="4">Zinc-finger domain-containing protein</fullName>
    </recommendedName>
</protein>
<dbReference type="RefSeq" id="WP_317638380.1">
    <property type="nucleotide sequence ID" value="NZ_JAPMIV010000001.1"/>
</dbReference>
<dbReference type="InterPro" id="IPR015943">
    <property type="entry name" value="WD40/YVTN_repeat-like_dom_sf"/>
</dbReference>
<dbReference type="Gene3D" id="1.10.10.1320">
    <property type="entry name" value="Anti-sigma factor, zinc-finger domain"/>
    <property type="match status" value="1"/>
</dbReference>
<keyword evidence="1" id="KW-0812">Transmembrane</keyword>
<keyword evidence="3" id="KW-1185">Reference proteome</keyword>
<dbReference type="Gene3D" id="2.130.10.10">
    <property type="entry name" value="YVTN repeat-like/Quinoprotein amine dehydrogenase"/>
    <property type="match status" value="1"/>
</dbReference>
<keyword evidence="1" id="KW-0472">Membrane</keyword>
<sequence length="416" mass="43214">MAGMNGNDQHCGAVQQQLEERLGLGQSLTPELRGHLEGCPDCRAHLSLLRELEAALLEDVPPMLPPAHLKTQLLEAARQLPAPAVARPHPSRRWWPLMLGAAAVSGLLAFGALLTPSRGTAAALPDPAVVVASEGGLLVASNDGGGTLNLLRGDQVAASLRSDGAQPSWFTQGVRLGDRVYLADAANNRVLEVQTNPLKIMRSYPVPDGVAGLTASTGPDGGRVYFKTVRGSVGQLGGAERQITVAREDGMPLADVMDGVLLLGGKLFVTHHLTGEICLLDPDTLSILKRVRVGGAPVDLAPEAGGTVLALDAAGRLLRLSADGEIVKSWSLPGHPDKLGVNGSVALVTDRAGQLTRIDLVSGEIHPMPLAHPMDVIALPDGTFAVAEGGSTAGKGGVRVLDDSLETSWQLEGGAK</sequence>
<dbReference type="InterPro" id="IPR041916">
    <property type="entry name" value="Anti_sigma_zinc_sf"/>
</dbReference>
<dbReference type="SUPFAM" id="SSF63829">
    <property type="entry name" value="Calcium-dependent phosphotriesterase"/>
    <property type="match status" value="1"/>
</dbReference>
<evidence type="ECO:0000313" key="2">
    <source>
        <dbReference type="EMBL" id="MDV6373083.1"/>
    </source>
</evidence>
<organism evidence="2 3">
    <name type="scientific">Deinococcus arenicola</name>
    <dbReference type="NCBI Taxonomy" id="2994950"/>
    <lineage>
        <taxon>Bacteria</taxon>
        <taxon>Thermotogati</taxon>
        <taxon>Deinococcota</taxon>
        <taxon>Deinococci</taxon>
        <taxon>Deinococcales</taxon>
        <taxon>Deinococcaceae</taxon>
        <taxon>Deinococcus</taxon>
    </lineage>
</organism>
<evidence type="ECO:0008006" key="4">
    <source>
        <dbReference type="Google" id="ProtNLM"/>
    </source>
</evidence>
<reference evidence="2 3" key="1">
    <citation type="submission" date="2022-11" db="EMBL/GenBank/DDBJ databases">
        <title>Deinococcus ZS9-10, Low Temperature and Draught-tolerating, UV-resistant Bacteria from Continental Antarctica.</title>
        <authorList>
            <person name="Cheng L."/>
        </authorList>
    </citation>
    <scope>NUCLEOTIDE SEQUENCE [LARGE SCALE GENOMIC DNA]</scope>
    <source>
        <strain evidence="2 3">ZS9-10</strain>
    </source>
</reference>
<evidence type="ECO:0000313" key="3">
    <source>
        <dbReference type="Proteomes" id="UP001276150"/>
    </source>
</evidence>
<comment type="caution">
    <text evidence="2">The sequence shown here is derived from an EMBL/GenBank/DDBJ whole genome shotgun (WGS) entry which is preliminary data.</text>
</comment>
<dbReference type="Proteomes" id="UP001276150">
    <property type="component" value="Unassembled WGS sequence"/>
</dbReference>
<accession>A0ABU4DKW9</accession>
<name>A0ABU4DKW9_9DEIO</name>
<feature type="transmembrane region" description="Helical" evidence="1">
    <location>
        <begin position="94"/>
        <end position="114"/>
    </location>
</feature>
<keyword evidence="1" id="KW-1133">Transmembrane helix</keyword>
<proteinExistence type="predicted"/>
<gene>
    <name evidence="2" type="ORF">ORD21_00500</name>
</gene>